<reference evidence="2" key="1">
    <citation type="journal article" date="2014" name="Int. J. Syst. Evol. Microbiol.">
        <title>Complete genome sequence of Corynebacterium casei LMG S-19264T (=DSM 44701T), isolated from a smear-ripened cheese.</title>
        <authorList>
            <consortium name="US DOE Joint Genome Institute (JGI-PGF)"/>
            <person name="Walter F."/>
            <person name="Albersmeier A."/>
            <person name="Kalinowski J."/>
            <person name="Ruckert C."/>
        </authorList>
    </citation>
    <scope>NUCLEOTIDE SEQUENCE</scope>
    <source>
        <strain evidence="2">KCTC 12368</strain>
    </source>
</reference>
<dbReference type="AlphaFoldDB" id="A0A918Q3I2"/>
<comment type="caution">
    <text evidence="2">The sequence shown here is derived from an EMBL/GenBank/DDBJ whole genome shotgun (WGS) entry which is preliminary data.</text>
</comment>
<dbReference type="RefSeq" id="WP_018474705.1">
    <property type="nucleotide sequence ID" value="NZ_BMWX01000004.1"/>
</dbReference>
<protein>
    <submittedName>
        <fullName evidence="2">Uncharacterized protein</fullName>
    </submittedName>
</protein>
<evidence type="ECO:0000313" key="3">
    <source>
        <dbReference type="Proteomes" id="UP000619457"/>
    </source>
</evidence>
<reference evidence="2" key="2">
    <citation type="submission" date="2020-09" db="EMBL/GenBank/DDBJ databases">
        <authorList>
            <person name="Sun Q."/>
            <person name="Kim S."/>
        </authorList>
    </citation>
    <scope>NUCLEOTIDE SEQUENCE</scope>
    <source>
        <strain evidence="2">KCTC 12368</strain>
    </source>
</reference>
<feature type="signal peptide" evidence="1">
    <location>
        <begin position="1"/>
        <end position="20"/>
    </location>
</feature>
<accession>A0A918Q3I2</accession>
<organism evidence="2 3">
    <name type="scientific">Echinicola pacifica</name>
    <dbReference type="NCBI Taxonomy" id="346377"/>
    <lineage>
        <taxon>Bacteria</taxon>
        <taxon>Pseudomonadati</taxon>
        <taxon>Bacteroidota</taxon>
        <taxon>Cytophagia</taxon>
        <taxon>Cytophagales</taxon>
        <taxon>Cyclobacteriaceae</taxon>
        <taxon>Echinicola</taxon>
    </lineage>
</organism>
<keyword evidence="1" id="KW-0732">Signal</keyword>
<sequence>MKIFIIFAACLFLGLGNLRAQNKIDKHHFPETSVFSDFEELGILKTDFVEIYGYPTFKEMYLNDAQEKVNVYHYIEHLLKKLKSGLRTDNIYIEVRTSFTFVNEELVDQRSEIVVEPLGINQLLQDLTVREDPEED</sequence>
<keyword evidence="3" id="KW-1185">Reference proteome</keyword>
<dbReference type="EMBL" id="BMWX01000004">
    <property type="protein sequence ID" value="GGZ31054.1"/>
    <property type="molecule type" value="Genomic_DNA"/>
</dbReference>
<feature type="chain" id="PRO_5037356459" evidence="1">
    <location>
        <begin position="21"/>
        <end position="136"/>
    </location>
</feature>
<proteinExistence type="predicted"/>
<dbReference type="Proteomes" id="UP000619457">
    <property type="component" value="Unassembled WGS sequence"/>
</dbReference>
<name>A0A918Q3I2_9BACT</name>
<evidence type="ECO:0000256" key="1">
    <source>
        <dbReference type="SAM" id="SignalP"/>
    </source>
</evidence>
<evidence type="ECO:0000313" key="2">
    <source>
        <dbReference type="EMBL" id="GGZ31054.1"/>
    </source>
</evidence>
<gene>
    <name evidence="2" type="ORF">GCM10007049_25020</name>
</gene>